<sequence length="176" mass="20476">MINESARLYTVPALINENYVIRFCVCAQDAMESDIEYAWRIISQEASELLDQRASIELNIEAEKYDRPEQVANEGEYDDVFPDFDDEIIFDQQRSNLQRARIRRNLFMRMVSDPKCYNPKVLRALNTDKPRHKSESDAAFGNDRHLISPSAKYAIKQIGDDSKSKDYGCIEYVKSY</sequence>
<dbReference type="EC" id="4.1.1.25" evidence="1"/>
<proteinExistence type="predicted"/>
<name>A0A6J8E8N7_MYTCO</name>
<protein>
    <submittedName>
        <fullName evidence="1">TDC-1</fullName>
        <ecNumber evidence="1">4.1.1.25</ecNumber>
    </submittedName>
</protein>
<keyword evidence="2" id="KW-1185">Reference proteome</keyword>
<dbReference type="Proteomes" id="UP000507470">
    <property type="component" value="Unassembled WGS sequence"/>
</dbReference>
<dbReference type="InterPro" id="IPR015422">
    <property type="entry name" value="PyrdxlP-dep_Trfase_small"/>
</dbReference>
<dbReference type="AlphaFoldDB" id="A0A6J8E8N7"/>
<dbReference type="GO" id="GO:0004837">
    <property type="term" value="F:tyrosine decarboxylase activity"/>
    <property type="evidence" value="ECO:0007669"/>
    <property type="project" value="UniProtKB-EC"/>
</dbReference>
<keyword evidence="1" id="KW-0456">Lyase</keyword>
<evidence type="ECO:0000313" key="1">
    <source>
        <dbReference type="EMBL" id="CAC5415411.1"/>
    </source>
</evidence>
<gene>
    <name evidence="1" type="ORF">MCOR_48108</name>
</gene>
<reference evidence="1 2" key="1">
    <citation type="submission" date="2020-06" db="EMBL/GenBank/DDBJ databases">
        <authorList>
            <person name="Li R."/>
            <person name="Bekaert M."/>
        </authorList>
    </citation>
    <scope>NUCLEOTIDE SEQUENCE [LARGE SCALE GENOMIC DNA]</scope>
    <source>
        <strain evidence="2">wild</strain>
    </source>
</reference>
<dbReference type="OrthoDB" id="6288883at2759"/>
<accession>A0A6J8E8N7</accession>
<evidence type="ECO:0000313" key="2">
    <source>
        <dbReference type="Proteomes" id="UP000507470"/>
    </source>
</evidence>
<organism evidence="1 2">
    <name type="scientific">Mytilus coruscus</name>
    <name type="common">Sea mussel</name>
    <dbReference type="NCBI Taxonomy" id="42192"/>
    <lineage>
        <taxon>Eukaryota</taxon>
        <taxon>Metazoa</taxon>
        <taxon>Spiralia</taxon>
        <taxon>Lophotrochozoa</taxon>
        <taxon>Mollusca</taxon>
        <taxon>Bivalvia</taxon>
        <taxon>Autobranchia</taxon>
        <taxon>Pteriomorphia</taxon>
        <taxon>Mytilida</taxon>
        <taxon>Mytiloidea</taxon>
        <taxon>Mytilidae</taxon>
        <taxon>Mytilinae</taxon>
        <taxon>Mytilus</taxon>
    </lineage>
</organism>
<dbReference type="EMBL" id="CACVKT020008428">
    <property type="protein sequence ID" value="CAC5415411.1"/>
    <property type="molecule type" value="Genomic_DNA"/>
</dbReference>
<dbReference type="Gene3D" id="3.90.1150.10">
    <property type="entry name" value="Aspartate Aminotransferase, domain 1"/>
    <property type="match status" value="1"/>
</dbReference>